<dbReference type="GeneID" id="68098746"/>
<reference evidence="4 5" key="1">
    <citation type="journal article" date="2018" name="BMC Genomics">
        <title>The genome of Naegleria lovaniensis, the basis for a comparative approach to unravel pathogenicity factors of the human pathogenic amoeba N. fowleri.</title>
        <authorList>
            <person name="Liechti N."/>
            <person name="Schurch N."/>
            <person name="Bruggmann R."/>
            <person name="Wittwer M."/>
        </authorList>
    </citation>
    <scope>NUCLEOTIDE SEQUENCE [LARGE SCALE GENOMIC DNA]</scope>
    <source>
        <strain evidence="4 5">ATCC 30569</strain>
    </source>
</reference>
<evidence type="ECO:0000313" key="4">
    <source>
        <dbReference type="EMBL" id="KAG2381303.1"/>
    </source>
</evidence>
<dbReference type="CDD" id="cd14497">
    <property type="entry name" value="PTP_PTEN-like"/>
    <property type="match status" value="1"/>
</dbReference>
<comment type="caution">
    <text evidence="4">The sequence shown here is derived from an EMBL/GenBank/DDBJ whole genome shotgun (WGS) entry which is preliminary data.</text>
</comment>
<evidence type="ECO:0000259" key="3">
    <source>
        <dbReference type="PROSITE" id="PS51181"/>
    </source>
</evidence>
<keyword evidence="1" id="KW-0378">Hydrolase</keyword>
<dbReference type="PROSITE" id="PS00383">
    <property type="entry name" value="TYR_PHOSPHATASE_1"/>
    <property type="match status" value="1"/>
</dbReference>
<dbReference type="InterPro" id="IPR057023">
    <property type="entry name" value="PTP-SAK"/>
</dbReference>
<dbReference type="InterPro" id="IPR016130">
    <property type="entry name" value="Tyr_Pase_AS"/>
</dbReference>
<dbReference type="Proteomes" id="UP000816034">
    <property type="component" value="Unassembled WGS sequence"/>
</dbReference>
<dbReference type="InterPro" id="IPR029021">
    <property type="entry name" value="Prot-tyrosine_phosphatase-like"/>
</dbReference>
<dbReference type="GO" id="GO:0016314">
    <property type="term" value="F:phosphatidylinositol-3,4,5-trisphosphate 3-phosphatase activity"/>
    <property type="evidence" value="ECO:0007669"/>
    <property type="project" value="TreeGrafter"/>
</dbReference>
<dbReference type="PROSITE" id="PS51181">
    <property type="entry name" value="PPASE_TENSIN"/>
    <property type="match status" value="1"/>
</dbReference>
<dbReference type="SUPFAM" id="SSF52799">
    <property type="entry name" value="(Phosphotyrosine protein) phosphatases II"/>
    <property type="match status" value="1"/>
</dbReference>
<evidence type="ECO:0000313" key="5">
    <source>
        <dbReference type="Proteomes" id="UP000816034"/>
    </source>
</evidence>
<dbReference type="PANTHER" id="PTHR12305">
    <property type="entry name" value="PHOSPHATASE WITH HOMOLOGY TO TENSIN"/>
    <property type="match status" value="1"/>
</dbReference>
<dbReference type="AlphaFoldDB" id="A0AA88KJ07"/>
<feature type="domain" description="Tyrosine specific protein phosphatases" evidence="2">
    <location>
        <begin position="153"/>
        <end position="195"/>
    </location>
</feature>
<feature type="domain" description="Phosphatase tensin-type" evidence="3">
    <location>
        <begin position="45"/>
        <end position="212"/>
    </location>
</feature>
<dbReference type="InterPro" id="IPR000387">
    <property type="entry name" value="Tyr_Pase_dom"/>
</dbReference>
<dbReference type="InterPro" id="IPR029023">
    <property type="entry name" value="Tensin_phosphatase"/>
</dbReference>
<sequence>MTTQTHVIHMTNSSLEQSSSFNSPLQHILESVRAEFRKKRAGGRKLFKGLNYNLDITYITSRIIVMSIPTEDWFIGYFRNDANLVHQFLEDMHGRDHYMIFNLSEFRYDKKVFYGNVIDWNFPDHYNPPLDMMMSGCRCIHEWLERDEKNVAVIHCAGGKGRSGTLICAYLLYCSMFNDSIDSLNYFALQRFEKPVSHFRLVKMEELIRRHKFDTFLIFNT</sequence>
<name>A0AA88KJ07_NAELO</name>
<gene>
    <name evidence="4" type="ORF">C9374_006292</name>
</gene>
<dbReference type="RefSeq" id="XP_044546983.1">
    <property type="nucleotide sequence ID" value="XM_044696136.1"/>
</dbReference>
<proteinExistence type="predicted"/>
<dbReference type="GO" id="GO:0005829">
    <property type="term" value="C:cytosol"/>
    <property type="evidence" value="ECO:0007669"/>
    <property type="project" value="TreeGrafter"/>
</dbReference>
<evidence type="ECO:0008006" key="6">
    <source>
        <dbReference type="Google" id="ProtNLM"/>
    </source>
</evidence>
<dbReference type="Gene3D" id="3.90.190.10">
    <property type="entry name" value="Protein tyrosine phosphatase superfamily"/>
    <property type="match status" value="1"/>
</dbReference>
<evidence type="ECO:0000256" key="1">
    <source>
        <dbReference type="ARBA" id="ARBA00022801"/>
    </source>
</evidence>
<dbReference type="InterPro" id="IPR051281">
    <property type="entry name" value="Dual-spec_lipid-protein_phosph"/>
</dbReference>
<evidence type="ECO:0000259" key="2">
    <source>
        <dbReference type="PROSITE" id="PS50056"/>
    </source>
</evidence>
<keyword evidence="5" id="KW-1185">Reference proteome</keyword>
<organism evidence="4 5">
    <name type="scientific">Naegleria lovaniensis</name>
    <name type="common">Amoeba</name>
    <dbReference type="NCBI Taxonomy" id="51637"/>
    <lineage>
        <taxon>Eukaryota</taxon>
        <taxon>Discoba</taxon>
        <taxon>Heterolobosea</taxon>
        <taxon>Tetramitia</taxon>
        <taxon>Eutetramitia</taxon>
        <taxon>Vahlkampfiidae</taxon>
        <taxon>Naegleria</taxon>
    </lineage>
</organism>
<dbReference type="PROSITE" id="PS50056">
    <property type="entry name" value="TYR_PHOSPHATASE_2"/>
    <property type="match status" value="1"/>
</dbReference>
<dbReference type="Pfam" id="PF22784">
    <property type="entry name" value="PTP-SAK"/>
    <property type="match status" value="1"/>
</dbReference>
<protein>
    <recommendedName>
        <fullName evidence="6">Phosphatidylinositol-3,4,5-trisphosphate 3-phosphatase</fullName>
    </recommendedName>
</protein>
<accession>A0AA88KJ07</accession>
<dbReference type="EMBL" id="PYSW02000027">
    <property type="protein sequence ID" value="KAG2381303.1"/>
    <property type="molecule type" value="Genomic_DNA"/>
</dbReference>